<feature type="region of interest" description="Disordered" evidence="1">
    <location>
        <begin position="86"/>
        <end position="131"/>
    </location>
</feature>
<accession>A0A9N9LN36</accession>
<feature type="compositionally biased region" description="Polar residues" evidence="1">
    <location>
        <begin position="38"/>
        <end position="54"/>
    </location>
</feature>
<feature type="compositionally biased region" description="Basic and acidic residues" evidence="1">
    <location>
        <begin position="113"/>
        <end position="126"/>
    </location>
</feature>
<dbReference type="AlphaFoldDB" id="A0A9N9LN36"/>
<feature type="compositionally biased region" description="Polar residues" evidence="1">
    <location>
        <begin position="102"/>
        <end position="112"/>
    </location>
</feature>
<proteinExistence type="predicted"/>
<reference evidence="2" key="1">
    <citation type="submission" date="2021-07" db="EMBL/GenBank/DDBJ databases">
        <authorList>
            <person name="Durling M."/>
        </authorList>
    </citation>
    <scope>NUCLEOTIDE SEQUENCE</scope>
</reference>
<keyword evidence="3" id="KW-1185">Reference proteome</keyword>
<organism evidence="2 3">
    <name type="scientific">Hymenoscyphus albidus</name>
    <dbReference type="NCBI Taxonomy" id="595503"/>
    <lineage>
        <taxon>Eukaryota</taxon>
        <taxon>Fungi</taxon>
        <taxon>Dikarya</taxon>
        <taxon>Ascomycota</taxon>
        <taxon>Pezizomycotina</taxon>
        <taxon>Leotiomycetes</taxon>
        <taxon>Helotiales</taxon>
        <taxon>Helotiaceae</taxon>
        <taxon>Hymenoscyphus</taxon>
    </lineage>
</organism>
<name>A0A9N9LN36_9HELO</name>
<dbReference type="EMBL" id="CAJVRM010000245">
    <property type="protein sequence ID" value="CAG8978199.1"/>
    <property type="molecule type" value="Genomic_DNA"/>
</dbReference>
<sequence length="323" mass="35550">MSEDNKSESEWSTLSTPDSTTADSGEVDSIASIRAVTPTPSTDTPAAKANSSHTTTEEPVVKVDISKDGKTCTVVVVQNANVQGFTLNYSPDTTTPEDENVKQTATAGSSANDKNKPTPRKGEGKKSLGPKWTTRFDACYPPGFVEEFSLNPNEIEGKNRVGKMLKLLNETGKVEVRVNAKRNRRVRFLNNLNLAALQNIKVVSIIVTSDKLPPAAALLSQRTNLLFKAPIEELSIEIRQSDFQLVATILLNLRKSNNTTIRKLFIKLLMDAKDEHEFADLVSETVKELNLKKVGKWPKDLRLAAEGKNSPPPVLKLLWKRAV</sequence>
<gene>
    <name evidence="2" type="ORF">HYALB_00011434</name>
</gene>
<evidence type="ECO:0000313" key="3">
    <source>
        <dbReference type="Proteomes" id="UP000701801"/>
    </source>
</evidence>
<comment type="caution">
    <text evidence="2">The sequence shown here is derived from an EMBL/GenBank/DDBJ whole genome shotgun (WGS) entry which is preliminary data.</text>
</comment>
<feature type="compositionally biased region" description="Polar residues" evidence="1">
    <location>
        <begin position="10"/>
        <end position="23"/>
    </location>
</feature>
<protein>
    <submittedName>
        <fullName evidence="2">Uncharacterized protein</fullName>
    </submittedName>
</protein>
<evidence type="ECO:0000256" key="1">
    <source>
        <dbReference type="SAM" id="MobiDB-lite"/>
    </source>
</evidence>
<dbReference type="OrthoDB" id="10305730at2759"/>
<feature type="region of interest" description="Disordered" evidence="1">
    <location>
        <begin position="1"/>
        <end position="62"/>
    </location>
</feature>
<evidence type="ECO:0000313" key="2">
    <source>
        <dbReference type="EMBL" id="CAG8978199.1"/>
    </source>
</evidence>
<dbReference type="Proteomes" id="UP000701801">
    <property type="component" value="Unassembled WGS sequence"/>
</dbReference>